<dbReference type="AlphaFoldDB" id="A0A850PUZ5"/>
<keyword evidence="2" id="KW-0378">Hydrolase</keyword>
<proteinExistence type="predicted"/>
<comment type="caution">
    <text evidence="2">The sequence shown here is derived from an EMBL/GenBank/DDBJ whole genome shotgun (WGS) entry which is preliminary data.</text>
</comment>
<feature type="non-terminal residue" evidence="2">
    <location>
        <position position="1"/>
    </location>
</feature>
<keyword evidence="3" id="KW-1185">Reference proteome</keyword>
<reference evidence="2 3" key="1">
    <citation type="submission" date="2020-05" db="EMBL/GenBank/DDBJ databases">
        <title>Draft genome sequence of Mycobacterium hippocampi DL, isolated from European seabass, Dicentrarchus labrax, reared in fish farms.</title>
        <authorList>
            <person name="Stathopoulou P."/>
            <person name="Asimakis E."/>
            <person name="Tzokas K."/>
            <person name="Batargias C."/>
            <person name="Tsiamis G."/>
        </authorList>
    </citation>
    <scope>NUCLEOTIDE SEQUENCE [LARGE SCALE GENOMIC DNA]</scope>
    <source>
        <strain evidence="2 3">DL</strain>
    </source>
</reference>
<evidence type="ECO:0000313" key="2">
    <source>
        <dbReference type="EMBL" id="NVN51415.1"/>
    </source>
</evidence>
<accession>A0A850PUZ5</accession>
<keyword evidence="2" id="KW-0255">Endonuclease</keyword>
<feature type="compositionally biased region" description="Pro residues" evidence="1">
    <location>
        <begin position="23"/>
        <end position="33"/>
    </location>
</feature>
<feature type="region of interest" description="Disordered" evidence="1">
    <location>
        <begin position="1"/>
        <end position="33"/>
    </location>
</feature>
<evidence type="ECO:0000256" key="1">
    <source>
        <dbReference type="SAM" id="MobiDB-lite"/>
    </source>
</evidence>
<organism evidence="2 3">
    <name type="scientific">Mycolicibacterium hippocampi</name>
    <dbReference type="NCBI Taxonomy" id="659824"/>
    <lineage>
        <taxon>Bacteria</taxon>
        <taxon>Bacillati</taxon>
        <taxon>Actinomycetota</taxon>
        <taxon>Actinomycetes</taxon>
        <taxon>Mycobacteriales</taxon>
        <taxon>Mycobacteriaceae</taxon>
        <taxon>Mycolicibacterium</taxon>
    </lineage>
</organism>
<name>A0A850PUZ5_9MYCO</name>
<protein>
    <submittedName>
        <fullName evidence="2">HNH endonuclease domain protein</fullName>
    </submittedName>
</protein>
<gene>
    <name evidence="2" type="ORF">HLY00_2571</name>
</gene>
<dbReference type="GO" id="GO:0004519">
    <property type="term" value="F:endonuclease activity"/>
    <property type="evidence" value="ECO:0007669"/>
    <property type="project" value="UniProtKB-KW"/>
</dbReference>
<evidence type="ECO:0000313" key="3">
    <source>
        <dbReference type="Proteomes" id="UP000570517"/>
    </source>
</evidence>
<keyword evidence="2" id="KW-0540">Nuclease</keyword>
<sequence length="33" mass="3836">PAVNPYPGPTGERAQWKWYHPYQPKPPPPHEVN</sequence>
<dbReference type="EMBL" id="JABFYL010000036">
    <property type="protein sequence ID" value="NVN51415.1"/>
    <property type="molecule type" value="Genomic_DNA"/>
</dbReference>
<dbReference type="Proteomes" id="UP000570517">
    <property type="component" value="Unassembled WGS sequence"/>
</dbReference>